<keyword evidence="11" id="KW-1278">Translocase</keyword>
<evidence type="ECO:0000256" key="10">
    <source>
        <dbReference type="ARBA" id="ARBA00022842"/>
    </source>
</evidence>
<evidence type="ECO:0000256" key="13">
    <source>
        <dbReference type="ARBA" id="ARBA00022989"/>
    </source>
</evidence>
<proteinExistence type="inferred from homology"/>
<dbReference type="GO" id="GO:0005507">
    <property type="term" value="F:copper ion binding"/>
    <property type="evidence" value="ECO:0007669"/>
    <property type="project" value="InterPro"/>
</dbReference>
<protein>
    <recommendedName>
        <fullName evidence="4 18">Cytochrome c oxidase subunit 2</fullName>
    </recommendedName>
</protein>
<keyword evidence="14 18" id="KW-0186">Copper</keyword>
<comment type="function">
    <text evidence="18">Component of the cytochrome c oxidase, the last enzyme in the mitochondrial electron transport chain which drives oxidative phosphorylation. The respiratory chain contains 3 multisubunit complexes succinate dehydrogenase (complex II, CII), ubiquinol-cytochrome c oxidoreductase (cytochrome b-c1 complex, complex III, CIII) and cytochrome c oxidase (complex IV, CIV), that cooperate to transfer electrons derived from NADH and succinate to molecular oxygen, creating an electrochemical gradient over the inner membrane that drives transmembrane transport and the ATP synthase. Cytochrome c oxidase is the component of the respiratory chain that catalyzes the reduction of oxygen to water. Electrons originating from reduced cytochrome c in the intermembrane space (IMS) are transferred via the dinuclear copper A center (CU(A)) of subunit 2 and heme A of subunit 1 to the active site in subunit 1, a binuclear center (BNC) formed by heme A3 and copper B (CU(B)). The BNC reduces molecular oxygen to 2 water molecules using 4 electrons from cytochrome c in the IMS and 4 protons from the mitochondrial matrix.</text>
</comment>
<evidence type="ECO:0000313" key="22">
    <source>
        <dbReference type="EMBL" id="AKE49630.1"/>
    </source>
</evidence>
<evidence type="ECO:0000256" key="6">
    <source>
        <dbReference type="ARBA" id="ARBA00022660"/>
    </source>
</evidence>
<dbReference type="PROSITE" id="PS50857">
    <property type="entry name" value="COX2_CUA"/>
    <property type="match status" value="1"/>
</dbReference>
<dbReference type="InterPro" id="IPR008972">
    <property type="entry name" value="Cupredoxin"/>
</dbReference>
<evidence type="ECO:0000256" key="5">
    <source>
        <dbReference type="ARBA" id="ARBA00022448"/>
    </source>
</evidence>
<evidence type="ECO:0000256" key="3">
    <source>
        <dbReference type="ARBA" id="ARBA00011164"/>
    </source>
</evidence>
<feature type="transmembrane region" description="Helical" evidence="19">
    <location>
        <begin position="26"/>
        <end position="43"/>
    </location>
</feature>
<evidence type="ECO:0000256" key="7">
    <source>
        <dbReference type="ARBA" id="ARBA00022692"/>
    </source>
</evidence>
<accession>A0A0F6TMQ6</accession>
<keyword evidence="13 19" id="KW-1133">Transmembrane helix</keyword>
<evidence type="ECO:0000256" key="19">
    <source>
        <dbReference type="SAM" id="Phobius"/>
    </source>
</evidence>
<evidence type="ECO:0000256" key="12">
    <source>
        <dbReference type="ARBA" id="ARBA00022982"/>
    </source>
</evidence>
<keyword evidence="16 18" id="KW-0472">Membrane</keyword>
<feature type="domain" description="Cytochrome oxidase subunit II copper A binding" evidence="20">
    <location>
        <begin position="92"/>
        <end position="221"/>
    </location>
</feature>
<dbReference type="PROSITE" id="PS00078">
    <property type="entry name" value="COX2"/>
    <property type="match status" value="1"/>
</dbReference>
<evidence type="ECO:0000256" key="2">
    <source>
        <dbReference type="ARBA" id="ARBA00007866"/>
    </source>
</evidence>
<evidence type="ECO:0000256" key="17">
    <source>
        <dbReference type="ARBA" id="ARBA00049512"/>
    </source>
</evidence>
<name>A0A0F6TMQ6_9NEOP</name>
<gene>
    <name evidence="22" type="primary">CO2</name>
</gene>
<reference evidence="22" key="1">
    <citation type="journal article" date="2015" name="Proc. Natl. Acad. Sci. U.S.A.">
        <title>Maternal transmission, sex ratio distortion, and mitochondria.</title>
        <authorList>
            <person name="Perlman S.J."/>
            <person name="Hodson C.N."/>
            <person name="Hamilton P.T."/>
            <person name="Opit G.P."/>
            <person name="Gowen B.E."/>
        </authorList>
    </citation>
    <scope>NUCLEOTIDE SEQUENCE</scope>
    <source>
        <strain evidence="22">Arizona</strain>
    </source>
</reference>
<dbReference type="GO" id="GO:0004129">
    <property type="term" value="F:cytochrome-c oxidase activity"/>
    <property type="evidence" value="ECO:0007669"/>
    <property type="project" value="UniProtKB-EC"/>
</dbReference>
<dbReference type="AlphaFoldDB" id="A0A0F6TMQ6"/>
<keyword evidence="7 18" id="KW-0812">Transmembrane</keyword>
<dbReference type="Gene3D" id="1.10.287.90">
    <property type="match status" value="1"/>
</dbReference>
<keyword evidence="9 18" id="KW-0999">Mitochondrion inner membrane</keyword>
<keyword evidence="8 18" id="KW-0479">Metal-binding</keyword>
<organism evidence="22">
    <name type="scientific">Liposcelis nr. bostrychophila AZ</name>
    <dbReference type="NCBI Taxonomy" id="1643344"/>
    <lineage>
        <taxon>Eukaryota</taxon>
        <taxon>Metazoa</taxon>
        <taxon>Ecdysozoa</taxon>
        <taxon>Arthropoda</taxon>
        <taxon>Hexapoda</taxon>
        <taxon>Insecta</taxon>
        <taxon>Pterygota</taxon>
        <taxon>Neoptera</taxon>
        <taxon>Paraneoptera</taxon>
        <taxon>Psocodea</taxon>
        <taxon>Troctomorpha</taxon>
        <taxon>Liposcelidetae</taxon>
        <taxon>Liposcelididae</taxon>
        <taxon>Liposcelis</taxon>
    </lineage>
</organism>
<evidence type="ECO:0000256" key="14">
    <source>
        <dbReference type="ARBA" id="ARBA00023008"/>
    </source>
</evidence>
<dbReference type="PROSITE" id="PS50999">
    <property type="entry name" value="COX2_TM"/>
    <property type="match status" value="1"/>
</dbReference>
<keyword evidence="15 18" id="KW-0496">Mitochondrion</keyword>
<comment type="catalytic activity">
    <reaction evidence="17">
        <text>4 Fe(II)-[cytochrome c] + O2 + 8 H(+)(in) = 4 Fe(III)-[cytochrome c] + 2 H2O + 4 H(+)(out)</text>
        <dbReference type="Rhea" id="RHEA:11436"/>
        <dbReference type="Rhea" id="RHEA-COMP:10350"/>
        <dbReference type="Rhea" id="RHEA-COMP:14399"/>
        <dbReference type="ChEBI" id="CHEBI:15377"/>
        <dbReference type="ChEBI" id="CHEBI:15378"/>
        <dbReference type="ChEBI" id="CHEBI:15379"/>
        <dbReference type="ChEBI" id="CHEBI:29033"/>
        <dbReference type="ChEBI" id="CHEBI:29034"/>
        <dbReference type="EC" id="7.1.1.9"/>
    </reaction>
    <physiologicalReaction direction="left-to-right" evidence="17">
        <dbReference type="Rhea" id="RHEA:11437"/>
    </physiologicalReaction>
</comment>
<evidence type="ECO:0000256" key="4">
    <source>
        <dbReference type="ARBA" id="ARBA00015946"/>
    </source>
</evidence>
<dbReference type="EMBL" id="KP671844">
    <property type="protein sequence ID" value="AKE49630.1"/>
    <property type="molecule type" value="Genomic_DNA"/>
</dbReference>
<keyword evidence="5 18" id="KW-0813">Transport</keyword>
<dbReference type="Gene3D" id="2.60.40.420">
    <property type="entry name" value="Cupredoxins - blue copper proteins"/>
    <property type="match status" value="1"/>
</dbReference>
<dbReference type="Pfam" id="PF00116">
    <property type="entry name" value="COX2"/>
    <property type="match status" value="1"/>
</dbReference>
<dbReference type="SUPFAM" id="SSF81464">
    <property type="entry name" value="Cytochrome c oxidase subunit II-like, transmembrane region"/>
    <property type="match status" value="1"/>
</dbReference>
<evidence type="ECO:0000259" key="20">
    <source>
        <dbReference type="PROSITE" id="PS50857"/>
    </source>
</evidence>
<dbReference type="InterPro" id="IPR011759">
    <property type="entry name" value="Cyt_c_oxidase_su2_TM_dom"/>
</dbReference>
<feature type="transmembrane region" description="Helical" evidence="19">
    <location>
        <begin position="64"/>
        <end position="87"/>
    </location>
</feature>
<evidence type="ECO:0000256" key="16">
    <source>
        <dbReference type="ARBA" id="ARBA00023136"/>
    </source>
</evidence>
<dbReference type="InterPro" id="IPR001505">
    <property type="entry name" value="Copper_CuA"/>
</dbReference>
<keyword evidence="12 18" id="KW-0249">Electron transport</keyword>
<evidence type="ECO:0000256" key="18">
    <source>
        <dbReference type="RuleBase" id="RU000457"/>
    </source>
</evidence>
<dbReference type="GO" id="GO:0005743">
    <property type="term" value="C:mitochondrial inner membrane"/>
    <property type="evidence" value="ECO:0007669"/>
    <property type="project" value="UniProtKB-SubCell"/>
</dbReference>
<dbReference type="InterPro" id="IPR002429">
    <property type="entry name" value="CcO_II-like_C"/>
</dbReference>
<comment type="subunit">
    <text evidence="3">Component of the cytochrome c oxidase (complex IV, CIV), a multisubunit enzyme composed of a catalytic core of 3 subunits and several supernumerary subunits. The complex exists as a monomer or a dimer and forms supercomplexes (SCs) in the inner mitochondrial membrane with ubiquinol-cytochrome c oxidoreductase (cytochrome b-c1 complex, complex III, CIII).</text>
</comment>
<keyword evidence="6 18" id="KW-0679">Respiratory chain</keyword>
<evidence type="ECO:0000256" key="9">
    <source>
        <dbReference type="ARBA" id="ARBA00022792"/>
    </source>
</evidence>
<dbReference type="InterPro" id="IPR036257">
    <property type="entry name" value="Cyt_c_oxidase_su2_TM_sf"/>
</dbReference>
<geneLocation type="mitochondrion" evidence="22"/>
<comment type="similarity">
    <text evidence="2 18">Belongs to the cytochrome c oxidase subunit 2 family.</text>
</comment>
<dbReference type="PANTHER" id="PTHR22888:SF9">
    <property type="entry name" value="CYTOCHROME C OXIDASE SUBUNIT 2"/>
    <property type="match status" value="1"/>
</dbReference>
<evidence type="ECO:0000256" key="1">
    <source>
        <dbReference type="ARBA" id="ARBA00004448"/>
    </source>
</evidence>
<dbReference type="SUPFAM" id="SSF49503">
    <property type="entry name" value="Cupredoxins"/>
    <property type="match status" value="1"/>
</dbReference>
<evidence type="ECO:0000256" key="15">
    <source>
        <dbReference type="ARBA" id="ARBA00023128"/>
    </source>
</evidence>
<sequence>MIEWSNFYLPEGISPVMEQMTEFHDHAMMILFMILSFLTTVFMKTMVSKNYNYELTSSEMMEMIWTSFPIIVLLILAIPSIQVLFMMEELITPSLTIKIVGSQWFWSYEQSDFVNFKLDSFMSKDMGIFRYMETDVPLILPFLTHVRLLITSSDVIHSWTVPSLGIKMDASPGRLNASPLFSFRSGYFYGQCSEICGVNHSFMPIKLVFVSQLKFKTQFYS</sequence>
<comment type="subcellular location">
    <subcellularLocation>
        <location evidence="1 18">Mitochondrion inner membrane</location>
        <topology evidence="1 18">Multi-pass membrane protein</topology>
    </subcellularLocation>
</comment>
<dbReference type="GO" id="GO:0042773">
    <property type="term" value="P:ATP synthesis coupled electron transport"/>
    <property type="evidence" value="ECO:0007669"/>
    <property type="project" value="TreeGrafter"/>
</dbReference>
<keyword evidence="10" id="KW-0460">Magnesium</keyword>
<evidence type="ECO:0000256" key="11">
    <source>
        <dbReference type="ARBA" id="ARBA00022967"/>
    </source>
</evidence>
<comment type="cofactor">
    <cofactor evidence="18">
        <name>Cu cation</name>
        <dbReference type="ChEBI" id="CHEBI:23378"/>
    </cofactor>
    <text evidence="18">Binds a copper A center.</text>
</comment>
<evidence type="ECO:0000256" key="8">
    <source>
        <dbReference type="ARBA" id="ARBA00022723"/>
    </source>
</evidence>
<feature type="domain" description="Cytochrome oxidase subunit II transmembrane region profile" evidence="21">
    <location>
        <begin position="1"/>
        <end position="91"/>
    </location>
</feature>
<evidence type="ECO:0000259" key="21">
    <source>
        <dbReference type="PROSITE" id="PS50999"/>
    </source>
</evidence>
<dbReference type="InterPro" id="IPR045187">
    <property type="entry name" value="CcO_II"/>
</dbReference>
<dbReference type="Pfam" id="PF02790">
    <property type="entry name" value="COX2_TM"/>
    <property type="match status" value="1"/>
</dbReference>
<dbReference type="PRINTS" id="PR01166">
    <property type="entry name" value="CYCOXIDASEII"/>
</dbReference>
<dbReference type="PANTHER" id="PTHR22888">
    <property type="entry name" value="CYTOCHROME C OXIDASE, SUBUNIT II"/>
    <property type="match status" value="1"/>
</dbReference>